<evidence type="ECO:0000313" key="3">
    <source>
        <dbReference type="Proteomes" id="UP001043456"/>
    </source>
</evidence>
<proteinExistence type="predicted"/>
<accession>A0A9P3BLJ7</accession>
<comment type="caution">
    <text evidence="2">The sequence shown here is derived from an EMBL/GenBank/DDBJ whole genome shotgun (WGS) entry which is preliminary data.</text>
</comment>
<reference evidence="2 3" key="1">
    <citation type="submission" date="2018-10" db="EMBL/GenBank/DDBJ databases">
        <title>Pan-genome distribution and transcriptional activeness of fungal secondary metabolism genes in Aspergillus section Fumigati.</title>
        <authorList>
            <person name="Takahashi H."/>
            <person name="Umemura M."/>
            <person name="Ninomiya A."/>
            <person name="Kusuya Y."/>
            <person name="Urayama S."/>
            <person name="Shimizu M."/>
            <person name="Watanabe A."/>
            <person name="Kamei K."/>
            <person name="Yaguchi T."/>
            <person name="Hagiwara D."/>
        </authorList>
    </citation>
    <scope>NUCLEOTIDE SEQUENCE [LARGE SCALE GENOMIC DNA]</scope>
    <source>
        <strain evidence="2 3">IFM 55266</strain>
    </source>
</reference>
<sequence>MQLSKTIIFCFLALQTAYALPVANPDPQSLQEICCSLLDEMFAAASAATTAAKEAAEMQLGMAMMGSLGNVVGNGAIDCEAACQIH</sequence>
<gene>
    <name evidence="2" type="ORF">Asppvi_010148</name>
</gene>
<evidence type="ECO:0008006" key="4">
    <source>
        <dbReference type="Google" id="ProtNLM"/>
    </source>
</evidence>
<dbReference type="Proteomes" id="UP001043456">
    <property type="component" value="Unassembled WGS sequence"/>
</dbReference>
<dbReference type="EMBL" id="BHVY01000008">
    <property type="protein sequence ID" value="GIJ91183.1"/>
    <property type="molecule type" value="Genomic_DNA"/>
</dbReference>
<dbReference type="AlphaFoldDB" id="A0A9P3BLJ7"/>
<evidence type="ECO:0000256" key="1">
    <source>
        <dbReference type="SAM" id="SignalP"/>
    </source>
</evidence>
<evidence type="ECO:0000313" key="2">
    <source>
        <dbReference type="EMBL" id="GIJ91183.1"/>
    </source>
</evidence>
<organism evidence="2 3">
    <name type="scientific">Aspergillus pseudoviridinutans</name>
    <dbReference type="NCBI Taxonomy" id="1517512"/>
    <lineage>
        <taxon>Eukaryota</taxon>
        <taxon>Fungi</taxon>
        <taxon>Dikarya</taxon>
        <taxon>Ascomycota</taxon>
        <taxon>Pezizomycotina</taxon>
        <taxon>Eurotiomycetes</taxon>
        <taxon>Eurotiomycetidae</taxon>
        <taxon>Eurotiales</taxon>
        <taxon>Aspergillaceae</taxon>
        <taxon>Aspergillus</taxon>
        <taxon>Aspergillus subgen. Fumigati</taxon>
    </lineage>
</organism>
<dbReference type="OrthoDB" id="10365888at2759"/>
<feature type="chain" id="PRO_5040314975" description="Fungal calcium binding protein domain-containing protein" evidence="1">
    <location>
        <begin position="20"/>
        <end position="86"/>
    </location>
</feature>
<keyword evidence="3" id="KW-1185">Reference proteome</keyword>
<dbReference type="GeneID" id="67008758"/>
<keyword evidence="1" id="KW-0732">Signal</keyword>
<feature type="signal peptide" evidence="1">
    <location>
        <begin position="1"/>
        <end position="19"/>
    </location>
</feature>
<protein>
    <recommendedName>
        <fullName evidence="4">Fungal calcium binding protein domain-containing protein</fullName>
    </recommendedName>
</protein>
<dbReference type="RefSeq" id="XP_043161929.1">
    <property type="nucleotide sequence ID" value="XM_043305994.1"/>
</dbReference>
<name>A0A9P3BLJ7_9EURO</name>